<gene>
    <name evidence="2" type="ORF">D9757_008245</name>
</gene>
<protein>
    <submittedName>
        <fullName evidence="2">Uncharacterized protein</fullName>
    </submittedName>
</protein>
<evidence type="ECO:0000313" key="3">
    <source>
        <dbReference type="Proteomes" id="UP000518752"/>
    </source>
</evidence>
<evidence type="ECO:0000256" key="1">
    <source>
        <dbReference type="SAM" id="SignalP"/>
    </source>
</evidence>
<dbReference type="EMBL" id="JAACJN010000065">
    <property type="protein sequence ID" value="KAF5380214.1"/>
    <property type="molecule type" value="Genomic_DNA"/>
</dbReference>
<evidence type="ECO:0000313" key="2">
    <source>
        <dbReference type="EMBL" id="KAF5380214.1"/>
    </source>
</evidence>
<reference evidence="2 3" key="1">
    <citation type="journal article" date="2020" name="ISME J.">
        <title>Uncovering the hidden diversity of litter-decomposition mechanisms in mushroom-forming fungi.</title>
        <authorList>
            <person name="Floudas D."/>
            <person name="Bentzer J."/>
            <person name="Ahren D."/>
            <person name="Johansson T."/>
            <person name="Persson P."/>
            <person name="Tunlid A."/>
        </authorList>
    </citation>
    <scope>NUCLEOTIDE SEQUENCE [LARGE SCALE GENOMIC DNA]</scope>
    <source>
        <strain evidence="2 3">CBS 406.79</strain>
    </source>
</reference>
<feature type="chain" id="PRO_5034897343" evidence="1">
    <location>
        <begin position="20"/>
        <end position="265"/>
    </location>
</feature>
<keyword evidence="1" id="KW-0732">Signal</keyword>
<keyword evidence="3" id="KW-1185">Reference proteome</keyword>
<proteinExistence type="predicted"/>
<feature type="signal peptide" evidence="1">
    <location>
        <begin position="1"/>
        <end position="19"/>
    </location>
</feature>
<name>A0A8H5M4B5_9AGAR</name>
<comment type="caution">
    <text evidence="2">The sequence shown here is derived from an EMBL/GenBank/DDBJ whole genome shotgun (WGS) entry which is preliminary data.</text>
</comment>
<accession>A0A8H5M4B5</accession>
<dbReference type="AlphaFoldDB" id="A0A8H5M4B5"/>
<sequence length="265" mass="30220">MLTLGPISLLGIFWTAVAASPVLVQNATHPTFLEQRGALEYELFLGKQSVGTNRERWGIFFENMGVGFASPVVGAYESTEAIMARIAPRKPSCWEMIDLATKVKFDKQSDRDNLYGWITDGMISKISEENSLSTTQPDWPQNTHFGSGTHPVREIFYGGPELDPANPAAPPKRRRTGGSSLDMVWVILEELGKRKLYSMNDQVVPKVFQDNFNEHYIKIWRRRWQATAVGKNYVSWMLRTYPASQYPLQSPEWIRRWTESLKEGT</sequence>
<organism evidence="2 3">
    <name type="scientific">Collybiopsis confluens</name>
    <dbReference type="NCBI Taxonomy" id="2823264"/>
    <lineage>
        <taxon>Eukaryota</taxon>
        <taxon>Fungi</taxon>
        <taxon>Dikarya</taxon>
        <taxon>Basidiomycota</taxon>
        <taxon>Agaricomycotina</taxon>
        <taxon>Agaricomycetes</taxon>
        <taxon>Agaricomycetidae</taxon>
        <taxon>Agaricales</taxon>
        <taxon>Marasmiineae</taxon>
        <taxon>Omphalotaceae</taxon>
        <taxon>Collybiopsis</taxon>
    </lineage>
</organism>
<dbReference type="Proteomes" id="UP000518752">
    <property type="component" value="Unassembled WGS sequence"/>
</dbReference>